<dbReference type="SUPFAM" id="SSF54593">
    <property type="entry name" value="Glyoxalase/Bleomycin resistance protein/Dihydroxybiphenyl dioxygenase"/>
    <property type="match status" value="1"/>
</dbReference>
<dbReference type="OrthoDB" id="9798430at2"/>
<keyword evidence="2" id="KW-0456">Lyase</keyword>
<feature type="domain" description="Glyoxalase/fosfomycin resistance/dioxygenase" evidence="1">
    <location>
        <begin position="7"/>
        <end position="124"/>
    </location>
</feature>
<protein>
    <submittedName>
        <fullName evidence="2">Lactoylglutathione lyase</fullName>
    </submittedName>
</protein>
<gene>
    <name evidence="2" type="ORF">E5A73_06625</name>
</gene>
<evidence type="ECO:0000313" key="3">
    <source>
        <dbReference type="Proteomes" id="UP000306147"/>
    </source>
</evidence>
<name>A0A4S1XGF3_9SPHN</name>
<dbReference type="Pfam" id="PF00903">
    <property type="entry name" value="Glyoxalase"/>
    <property type="match status" value="1"/>
</dbReference>
<dbReference type="InterPro" id="IPR004360">
    <property type="entry name" value="Glyas_Fos-R_dOase_dom"/>
</dbReference>
<dbReference type="Proteomes" id="UP000306147">
    <property type="component" value="Unassembled WGS sequence"/>
</dbReference>
<comment type="caution">
    <text evidence="2">The sequence shown here is derived from an EMBL/GenBank/DDBJ whole genome shotgun (WGS) entry which is preliminary data.</text>
</comment>
<dbReference type="InterPro" id="IPR029068">
    <property type="entry name" value="Glyas_Bleomycin-R_OHBP_Dase"/>
</dbReference>
<dbReference type="GO" id="GO:0016829">
    <property type="term" value="F:lyase activity"/>
    <property type="evidence" value="ECO:0007669"/>
    <property type="project" value="UniProtKB-KW"/>
</dbReference>
<dbReference type="RefSeq" id="WP_135962993.1">
    <property type="nucleotide sequence ID" value="NZ_SRXT01000002.1"/>
</dbReference>
<evidence type="ECO:0000259" key="1">
    <source>
        <dbReference type="Pfam" id="PF00903"/>
    </source>
</evidence>
<evidence type="ECO:0000313" key="2">
    <source>
        <dbReference type="EMBL" id="TGX55098.1"/>
    </source>
</evidence>
<dbReference type="PANTHER" id="PTHR36503:SF2">
    <property type="entry name" value="BLR2408 PROTEIN"/>
    <property type="match status" value="1"/>
</dbReference>
<reference evidence="2 3" key="1">
    <citation type="submission" date="2019-04" db="EMBL/GenBank/DDBJ databases">
        <title>Sphingomonas psychrotolerans sp. nov., isolated from soil in the Tianshan Mountains, Xinjiang, China.</title>
        <authorList>
            <person name="Luo Y."/>
            <person name="Sheng H."/>
        </authorList>
    </citation>
    <scope>NUCLEOTIDE SEQUENCE [LARGE SCALE GENOMIC DNA]</scope>
    <source>
        <strain evidence="2 3">ZFGT-11</strain>
    </source>
</reference>
<sequence length="146" mass="16039">MPQMIFVNLPVKDVAKSTAFYEAIGCTKDVRFSNELASAMQLSEEIVFMILSEDFFKTFTAKPIADAHATTEVLICISRDSRDAVDAIVAKAVAAGGKGDTREKQDMGFMYGRNFEDLDGHIFEPMFMDMEAAMAAFPEGPAHEPA</sequence>
<dbReference type="AlphaFoldDB" id="A0A4S1XGF3"/>
<dbReference type="Gene3D" id="3.10.180.10">
    <property type="entry name" value="2,3-Dihydroxybiphenyl 1,2-Dioxygenase, domain 1"/>
    <property type="match status" value="1"/>
</dbReference>
<accession>A0A4S1XGF3</accession>
<organism evidence="2 3">
    <name type="scientific">Sphingomonas gei</name>
    <dbReference type="NCBI Taxonomy" id="1395960"/>
    <lineage>
        <taxon>Bacteria</taxon>
        <taxon>Pseudomonadati</taxon>
        <taxon>Pseudomonadota</taxon>
        <taxon>Alphaproteobacteria</taxon>
        <taxon>Sphingomonadales</taxon>
        <taxon>Sphingomonadaceae</taxon>
        <taxon>Sphingomonas</taxon>
    </lineage>
</organism>
<dbReference type="EMBL" id="SRXT01000002">
    <property type="protein sequence ID" value="TGX55098.1"/>
    <property type="molecule type" value="Genomic_DNA"/>
</dbReference>
<dbReference type="PANTHER" id="PTHR36503">
    <property type="entry name" value="BLR2520 PROTEIN"/>
    <property type="match status" value="1"/>
</dbReference>
<proteinExistence type="predicted"/>
<keyword evidence="3" id="KW-1185">Reference proteome</keyword>